<dbReference type="Proteomes" id="UP001307889">
    <property type="component" value="Chromosome 7"/>
</dbReference>
<protein>
    <submittedName>
        <fullName evidence="1">Uncharacterized protein</fullName>
    </submittedName>
</protein>
<keyword evidence="2" id="KW-1185">Reference proteome</keyword>
<dbReference type="EMBL" id="AP028915">
    <property type="protein sequence ID" value="BES96852.1"/>
    <property type="molecule type" value="Genomic_DNA"/>
</dbReference>
<accession>A0ABN7AXH1</accession>
<name>A0ABN7AXH1_9HEMI</name>
<reference evidence="1 2" key="1">
    <citation type="submission" date="2023-09" db="EMBL/GenBank/DDBJ databases">
        <title>Nesidiocoris tenuis whole genome shotgun sequence.</title>
        <authorList>
            <person name="Shibata T."/>
            <person name="Shimoda M."/>
            <person name="Kobayashi T."/>
            <person name="Uehara T."/>
        </authorList>
    </citation>
    <scope>NUCLEOTIDE SEQUENCE [LARGE SCALE GENOMIC DNA]</scope>
    <source>
        <strain evidence="1 2">Japan</strain>
    </source>
</reference>
<proteinExistence type="predicted"/>
<gene>
    <name evidence="1" type="ORF">NTJ_09665</name>
</gene>
<evidence type="ECO:0000313" key="2">
    <source>
        <dbReference type="Proteomes" id="UP001307889"/>
    </source>
</evidence>
<evidence type="ECO:0000313" key="1">
    <source>
        <dbReference type="EMBL" id="BES96852.1"/>
    </source>
</evidence>
<organism evidence="1 2">
    <name type="scientific">Nesidiocoris tenuis</name>
    <dbReference type="NCBI Taxonomy" id="355587"/>
    <lineage>
        <taxon>Eukaryota</taxon>
        <taxon>Metazoa</taxon>
        <taxon>Ecdysozoa</taxon>
        <taxon>Arthropoda</taxon>
        <taxon>Hexapoda</taxon>
        <taxon>Insecta</taxon>
        <taxon>Pterygota</taxon>
        <taxon>Neoptera</taxon>
        <taxon>Paraneoptera</taxon>
        <taxon>Hemiptera</taxon>
        <taxon>Heteroptera</taxon>
        <taxon>Panheteroptera</taxon>
        <taxon>Cimicomorpha</taxon>
        <taxon>Miridae</taxon>
        <taxon>Dicyphina</taxon>
        <taxon>Nesidiocoris</taxon>
    </lineage>
</organism>
<sequence length="94" mass="10689">MIFTNWNHDQSKCPPVSCCRGKKKALFIHHRPSTLERRNTASYSSARPQKACPYSRSRMSLSSMCALDPHFSHAGCSSFRMRKDRANLGITKQS</sequence>